<proteinExistence type="predicted"/>
<protein>
    <submittedName>
        <fullName evidence="1">Uncharacterized protein</fullName>
    </submittedName>
</protein>
<evidence type="ECO:0000313" key="1">
    <source>
        <dbReference type="EMBL" id="AFE86230.1"/>
    </source>
</evidence>
<name>H9D1I8_9CAUD</name>
<sequence length="74" mass="8159">MTDIKIKKKEACPKKVSFEDIESGDYFLGDGSGHIYVKINSESCCDLTEGSIKGSIMKGCLVIPVNKVEINYQL</sequence>
<dbReference type="KEGG" id="vg:14016749"/>
<dbReference type="GeneID" id="14016749"/>
<dbReference type="RefSeq" id="YP_007010575.1">
    <property type="nucleotide sequence ID" value="NC_019540.1"/>
</dbReference>
<organism evidence="1 2">
    <name type="scientific">Salinivibrio phage CW02</name>
    <dbReference type="NCBI Taxonomy" id="1161935"/>
    <lineage>
        <taxon>Viruses</taxon>
        <taxon>Duplodnaviria</taxon>
        <taxon>Heunggongvirae</taxon>
        <taxon>Uroviricota</taxon>
        <taxon>Caudoviricetes</taxon>
        <taxon>Zobellviridae</taxon>
        <taxon>Salinovirus</taxon>
        <taxon>Salinovirus utanense</taxon>
    </lineage>
</organism>
<accession>H9D1I8</accession>
<reference evidence="1 2" key="1">
    <citation type="journal article" date="2012" name="J. Virol.">
        <title>Sequence and structural characterization of great salt lake bacteriophage CW02, a member of the T7-like supergroup.</title>
        <authorList>
            <person name="Shen P.S."/>
            <person name="Domek M.J."/>
            <person name="Sanz-Garcia E."/>
            <person name="Makaju A."/>
            <person name="Taylor R.M."/>
            <person name="Hoggan R."/>
            <person name="Culumber M.D."/>
            <person name="Oberg C.J."/>
            <person name="Breakwell D.P."/>
            <person name="Prince J.T."/>
            <person name="Belnap D.M."/>
        </authorList>
    </citation>
    <scope>NUCLEOTIDE SEQUENCE [LARGE SCALE GENOMIC DNA]</scope>
</reference>
<keyword evidence="2" id="KW-1185">Reference proteome</keyword>
<evidence type="ECO:0000313" key="2">
    <source>
        <dbReference type="Proteomes" id="UP000004791"/>
    </source>
</evidence>
<dbReference type="EMBL" id="JQ446452">
    <property type="protein sequence ID" value="AFE86230.1"/>
    <property type="molecule type" value="Genomic_DNA"/>
</dbReference>
<dbReference type="Proteomes" id="UP000004791">
    <property type="component" value="Segment"/>
</dbReference>